<dbReference type="PANTHER" id="PTHR43723">
    <property type="entry name" value="COBALT TRANSPORT PROTEIN CBIQ"/>
    <property type="match status" value="1"/>
</dbReference>
<dbReference type="AlphaFoldDB" id="A0A9D1EGE8"/>
<dbReference type="CDD" id="cd16914">
    <property type="entry name" value="EcfT"/>
    <property type="match status" value="1"/>
</dbReference>
<comment type="caution">
    <text evidence="7">The sequence shown here is derived from an EMBL/GenBank/DDBJ whole genome shotgun (WGS) entry which is preliminary data.</text>
</comment>
<reference evidence="7" key="1">
    <citation type="submission" date="2020-10" db="EMBL/GenBank/DDBJ databases">
        <authorList>
            <person name="Gilroy R."/>
        </authorList>
    </citation>
    <scope>NUCLEOTIDE SEQUENCE</scope>
    <source>
        <strain evidence="7">ChiW13-3771</strain>
    </source>
</reference>
<evidence type="ECO:0000256" key="2">
    <source>
        <dbReference type="ARBA" id="ARBA00022475"/>
    </source>
</evidence>
<dbReference type="InterPro" id="IPR052770">
    <property type="entry name" value="Cobalt_transport_CbiQ"/>
</dbReference>
<name>A0A9D1EGE8_9FIRM</name>
<evidence type="ECO:0000256" key="4">
    <source>
        <dbReference type="ARBA" id="ARBA00022989"/>
    </source>
</evidence>
<sequence>MMDKIAYSSELREKNPCFKAAFAVGTLLLCIVKRNLLFSSFILIGMGLLLKTYVKTSLHIWMHLIVVPILFVFLSTISILINISKEPLSGFAVSIGSIYLTASKEGIKAACSLAMTAFASISCLYFLSLTTPMMDLLMVLKVIHCPSLIIELILLIYRFIFILENTASSIHTAQKCRLSETNYRTLLSAWSQMLAVLFVLALKRSRAIYNAMEARCYDGKIDVLLEMSQVTMKEKWMLCMYFCFMVSLSIWL</sequence>
<feature type="transmembrane region" description="Helical" evidence="6">
    <location>
        <begin position="183"/>
        <end position="202"/>
    </location>
</feature>
<evidence type="ECO:0000256" key="6">
    <source>
        <dbReference type="SAM" id="Phobius"/>
    </source>
</evidence>
<dbReference type="GO" id="GO:0006824">
    <property type="term" value="P:cobalt ion transport"/>
    <property type="evidence" value="ECO:0007669"/>
    <property type="project" value="InterPro"/>
</dbReference>
<evidence type="ECO:0000256" key="5">
    <source>
        <dbReference type="ARBA" id="ARBA00023136"/>
    </source>
</evidence>
<keyword evidence="3 6" id="KW-0812">Transmembrane</keyword>
<dbReference type="EMBL" id="DVHN01000188">
    <property type="protein sequence ID" value="HIR89892.1"/>
    <property type="molecule type" value="Genomic_DNA"/>
</dbReference>
<reference evidence="7" key="2">
    <citation type="journal article" date="2021" name="PeerJ">
        <title>Extensive microbial diversity within the chicken gut microbiome revealed by metagenomics and culture.</title>
        <authorList>
            <person name="Gilroy R."/>
            <person name="Ravi A."/>
            <person name="Getino M."/>
            <person name="Pursley I."/>
            <person name="Horton D.L."/>
            <person name="Alikhan N.F."/>
            <person name="Baker D."/>
            <person name="Gharbi K."/>
            <person name="Hall N."/>
            <person name="Watson M."/>
            <person name="Adriaenssens E.M."/>
            <person name="Foster-Nyarko E."/>
            <person name="Jarju S."/>
            <person name="Secka A."/>
            <person name="Antonio M."/>
            <person name="Oren A."/>
            <person name="Chaudhuri R.R."/>
            <person name="La Ragione R."/>
            <person name="Hildebrand F."/>
            <person name="Pallen M.J."/>
        </authorList>
    </citation>
    <scope>NUCLEOTIDE SEQUENCE</scope>
    <source>
        <strain evidence="7">ChiW13-3771</strain>
    </source>
</reference>
<evidence type="ECO:0000256" key="3">
    <source>
        <dbReference type="ARBA" id="ARBA00022692"/>
    </source>
</evidence>
<dbReference type="NCBIfam" id="TIGR02454">
    <property type="entry name" value="ECF_T_CbiQ"/>
    <property type="match status" value="1"/>
</dbReference>
<dbReference type="PANTHER" id="PTHR43723:SF1">
    <property type="entry name" value="COBALT TRANSPORT PROTEIN CBIQ"/>
    <property type="match status" value="1"/>
</dbReference>
<proteinExistence type="predicted"/>
<dbReference type="Proteomes" id="UP000824201">
    <property type="component" value="Unassembled WGS sequence"/>
</dbReference>
<accession>A0A9D1EGE8</accession>
<keyword evidence="5 6" id="KW-0472">Membrane</keyword>
<dbReference type="InterPro" id="IPR012809">
    <property type="entry name" value="ECF_CbiQ"/>
</dbReference>
<dbReference type="GO" id="GO:0043190">
    <property type="term" value="C:ATP-binding cassette (ABC) transporter complex"/>
    <property type="evidence" value="ECO:0007669"/>
    <property type="project" value="InterPro"/>
</dbReference>
<feature type="transmembrane region" description="Helical" evidence="6">
    <location>
        <begin position="20"/>
        <end position="49"/>
    </location>
</feature>
<protein>
    <submittedName>
        <fullName evidence="7">Cobalt ECF transporter T component CbiQ</fullName>
    </submittedName>
</protein>
<keyword evidence="4 6" id="KW-1133">Transmembrane helix</keyword>
<evidence type="ECO:0000313" key="8">
    <source>
        <dbReference type="Proteomes" id="UP000824201"/>
    </source>
</evidence>
<keyword evidence="2" id="KW-1003">Cell membrane</keyword>
<dbReference type="Pfam" id="PF02361">
    <property type="entry name" value="CbiQ"/>
    <property type="match status" value="1"/>
</dbReference>
<evidence type="ECO:0000256" key="1">
    <source>
        <dbReference type="ARBA" id="ARBA00004651"/>
    </source>
</evidence>
<evidence type="ECO:0000313" key="7">
    <source>
        <dbReference type="EMBL" id="HIR89892.1"/>
    </source>
</evidence>
<feature type="transmembrane region" description="Helical" evidence="6">
    <location>
        <begin position="107"/>
        <end position="127"/>
    </location>
</feature>
<comment type="subcellular location">
    <subcellularLocation>
        <location evidence="1">Cell membrane</location>
        <topology evidence="1">Multi-pass membrane protein</topology>
    </subcellularLocation>
</comment>
<feature type="transmembrane region" description="Helical" evidence="6">
    <location>
        <begin position="139"/>
        <end position="163"/>
    </location>
</feature>
<feature type="transmembrane region" description="Helical" evidence="6">
    <location>
        <begin position="61"/>
        <end position="81"/>
    </location>
</feature>
<dbReference type="InterPro" id="IPR003339">
    <property type="entry name" value="ABC/ECF_trnsptr_transmembrane"/>
</dbReference>
<gene>
    <name evidence="7" type="primary">cbiQ</name>
    <name evidence="7" type="ORF">IAC96_13180</name>
</gene>
<organism evidence="7 8">
    <name type="scientific">Candidatus Fimimorpha faecalis</name>
    <dbReference type="NCBI Taxonomy" id="2840824"/>
    <lineage>
        <taxon>Bacteria</taxon>
        <taxon>Bacillati</taxon>
        <taxon>Bacillota</taxon>
        <taxon>Clostridia</taxon>
        <taxon>Eubacteriales</taxon>
        <taxon>Candidatus Fimimorpha</taxon>
    </lineage>
</organism>